<proteinExistence type="predicted"/>
<evidence type="ECO:0000313" key="5">
    <source>
        <dbReference type="EMBL" id="GAQ80318.1"/>
    </source>
</evidence>
<evidence type="ECO:0000259" key="4">
    <source>
        <dbReference type="Pfam" id="PF00127"/>
    </source>
</evidence>
<protein>
    <recommendedName>
        <fullName evidence="4">Blue (type 1) copper domain-containing protein</fullName>
    </recommendedName>
</protein>
<evidence type="ECO:0000313" key="6">
    <source>
        <dbReference type="Proteomes" id="UP000054558"/>
    </source>
</evidence>
<sequence length="323" mass="33705">MAVHQRTFSSMRASSRLLLRAALLLVGALMLTDAAAPDIYPTYIGFTFLLSPAGTPQDFGSTACVAPCSATFLLVDGQPHAVNFPASDLPKIVPVEAETGYLNDVTDGSFAAVVLVFPVPGTYTFADTANPTKIFGTIVVLPPGVPAPAGVNNPNQCYNNVGTEYIFCPGGCGPPTGLASCAGVPEGQTFNPVINAPGNVTFPQWQINAFNNPVNCKAPCTATWIWSDPTPHTVQGFGPNADAPVWTDNDKRLGIEPNDVAQLGFTVSLTFAQPGLYGFICGVHGVSMYGLINVYDGSTVPCLNAAINPNPTYNAAGTSLTCV</sequence>
<keyword evidence="3" id="KW-0732">Signal</keyword>
<name>A0A1Y1HWU6_KLENI</name>
<dbReference type="InterPro" id="IPR000923">
    <property type="entry name" value="BlueCu_1"/>
</dbReference>
<evidence type="ECO:0000256" key="3">
    <source>
        <dbReference type="SAM" id="SignalP"/>
    </source>
</evidence>
<keyword evidence="6" id="KW-1185">Reference proteome</keyword>
<accession>A0A1Y1HWU6</accession>
<organism evidence="5 6">
    <name type="scientific">Klebsormidium nitens</name>
    <name type="common">Green alga</name>
    <name type="synonym">Ulothrix nitens</name>
    <dbReference type="NCBI Taxonomy" id="105231"/>
    <lineage>
        <taxon>Eukaryota</taxon>
        <taxon>Viridiplantae</taxon>
        <taxon>Streptophyta</taxon>
        <taxon>Klebsormidiophyceae</taxon>
        <taxon>Klebsormidiales</taxon>
        <taxon>Klebsormidiaceae</taxon>
        <taxon>Klebsormidium</taxon>
    </lineage>
</organism>
<dbReference type="InterPro" id="IPR008972">
    <property type="entry name" value="Cupredoxin"/>
</dbReference>
<dbReference type="GO" id="GO:0009055">
    <property type="term" value="F:electron transfer activity"/>
    <property type="evidence" value="ECO:0007669"/>
    <property type="project" value="InterPro"/>
</dbReference>
<gene>
    <name evidence="5" type="ORF">KFL_000510190</name>
</gene>
<feature type="domain" description="Blue (type 1) copper" evidence="4">
    <location>
        <begin position="213"/>
        <end position="294"/>
    </location>
</feature>
<feature type="signal peptide" evidence="3">
    <location>
        <begin position="1"/>
        <end position="34"/>
    </location>
</feature>
<keyword evidence="2" id="KW-0186">Copper</keyword>
<evidence type="ECO:0000256" key="2">
    <source>
        <dbReference type="ARBA" id="ARBA00023008"/>
    </source>
</evidence>
<dbReference type="Proteomes" id="UP000054558">
    <property type="component" value="Unassembled WGS sequence"/>
</dbReference>
<dbReference type="EMBL" id="DF237000">
    <property type="protein sequence ID" value="GAQ80318.1"/>
    <property type="molecule type" value="Genomic_DNA"/>
</dbReference>
<feature type="chain" id="PRO_5012417594" description="Blue (type 1) copper domain-containing protein" evidence="3">
    <location>
        <begin position="35"/>
        <end position="323"/>
    </location>
</feature>
<reference evidence="5 6" key="1">
    <citation type="journal article" date="2014" name="Nat. Commun.">
        <title>Klebsormidium flaccidum genome reveals primary factors for plant terrestrial adaptation.</title>
        <authorList>
            <person name="Hori K."/>
            <person name="Maruyama F."/>
            <person name="Fujisawa T."/>
            <person name="Togashi T."/>
            <person name="Yamamoto N."/>
            <person name="Seo M."/>
            <person name="Sato S."/>
            <person name="Yamada T."/>
            <person name="Mori H."/>
            <person name="Tajima N."/>
            <person name="Moriyama T."/>
            <person name="Ikeuchi M."/>
            <person name="Watanabe M."/>
            <person name="Wada H."/>
            <person name="Kobayashi K."/>
            <person name="Saito M."/>
            <person name="Masuda T."/>
            <person name="Sasaki-Sekimoto Y."/>
            <person name="Mashiguchi K."/>
            <person name="Awai K."/>
            <person name="Shimojima M."/>
            <person name="Masuda S."/>
            <person name="Iwai M."/>
            <person name="Nobusawa T."/>
            <person name="Narise T."/>
            <person name="Kondo S."/>
            <person name="Saito H."/>
            <person name="Sato R."/>
            <person name="Murakawa M."/>
            <person name="Ihara Y."/>
            <person name="Oshima-Yamada Y."/>
            <person name="Ohtaka K."/>
            <person name="Satoh M."/>
            <person name="Sonobe K."/>
            <person name="Ishii M."/>
            <person name="Ohtani R."/>
            <person name="Kanamori-Sato M."/>
            <person name="Honoki R."/>
            <person name="Miyazaki D."/>
            <person name="Mochizuki H."/>
            <person name="Umetsu J."/>
            <person name="Higashi K."/>
            <person name="Shibata D."/>
            <person name="Kamiya Y."/>
            <person name="Sato N."/>
            <person name="Nakamura Y."/>
            <person name="Tabata S."/>
            <person name="Ida S."/>
            <person name="Kurokawa K."/>
            <person name="Ohta H."/>
        </authorList>
    </citation>
    <scope>NUCLEOTIDE SEQUENCE [LARGE SCALE GENOMIC DNA]</scope>
    <source>
        <strain evidence="5 6">NIES-2285</strain>
    </source>
</reference>
<dbReference type="AlphaFoldDB" id="A0A1Y1HWU6"/>
<dbReference type="SUPFAM" id="SSF49503">
    <property type="entry name" value="Cupredoxins"/>
    <property type="match status" value="1"/>
</dbReference>
<dbReference type="GO" id="GO:0005507">
    <property type="term" value="F:copper ion binding"/>
    <property type="evidence" value="ECO:0007669"/>
    <property type="project" value="InterPro"/>
</dbReference>
<keyword evidence="1" id="KW-0479">Metal-binding</keyword>
<evidence type="ECO:0000256" key="1">
    <source>
        <dbReference type="ARBA" id="ARBA00022723"/>
    </source>
</evidence>
<dbReference type="Gene3D" id="2.60.40.420">
    <property type="entry name" value="Cupredoxins - blue copper proteins"/>
    <property type="match status" value="1"/>
</dbReference>
<dbReference type="Pfam" id="PF00127">
    <property type="entry name" value="Copper-bind"/>
    <property type="match status" value="1"/>
</dbReference>